<evidence type="ECO:0000313" key="1">
    <source>
        <dbReference type="EMBL" id="KAF7352588.1"/>
    </source>
</evidence>
<evidence type="ECO:0008006" key="3">
    <source>
        <dbReference type="Google" id="ProtNLM"/>
    </source>
</evidence>
<accession>A0A8H7CYZ2</accession>
<gene>
    <name evidence="1" type="ORF">MVEN_01224300</name>
</gene>
<dbReference type="OrthoDB" id="2932496at2759"/>
<dbReference type="SUPFAM" id="SSF52047">
    <property type="entry name" value="RNI-like"/>
    <property type="match status" value="1"/>
</dbReference>
<organism evidence="1 2">
    <name type="scientific">Mycena venus</name>
    <dbReference type="NCBI Taxonomy" id="2733690"/>
    <lineage>
        <taxon>Eukaryota</taxon>
        <taxon>Fungi</taxon>
        <taxon>Dikarya</taxon>
        <taxon>Basidiomycota</taxon>
        <taxon>Agaricomycotina</taxon>
        <taxon>Agaricomycetes</taxon>
        <taxon>Agaricomycetidae</taxon>
        <taxon>Agaricales</taxon>
        <taxon>Marasmiineae</taxon>
        <taxon>Mycenaceae</taxon>
        <taxon>Mycena</taxon>
    </lineage>
</organism>
<dbReference type="EMBL" id="JACAZI010000009">
    <property type="protein sequence ID" value="KAF7352588.1"/>
    <property type="molecule type" value="Genomic_DNA"/>
</dbReference>
<dbReference type="Proteomes" id="UP000620124">
    <property type="component" value="Unassembled WGS sequence"/>
</dbReference>
<name>A0A8H7CYZ2_9AGAR</name>
<keyword evidence="2" id="KW-1185">Reference proteome</keyword>
<comment type="caution">
    <text evidence="1">The sequence shown here is derived from an EMBL/GenBank/DDBJ whole genome shotgun (WGS) entry which is preliminary data.</text>
</comment>
<protein>
    <recommendedName>
        <fullName evidence="3">F-box domain-containing protein</fullName>
    </recommendedName>
</protein>
<dbReference type="AlphaFoldDB" id="A0A8H7CYZ2"/>
<sequence length="378" mass="42173">MAGLCDIDHTTRIPPEIISEIFLYASHFAVQILEACNPPWVLGHICGRWRSIALSTPKLWCSLMIVSSSLGSLRIPSILSLISAYLERSSSLPLKLSLDAGWSLENKLPLLDLLLAQSYRWEEVLISNLTERTGEHSILPSLQSGDFSCLKTVRFENSTIIFPGEPFAVSLPNLTSLTLASSHTELLKHLSTPHLEHFRLEFSFHDRHFLEHIRSFLLKSAHSLTRLGWSNTQIDDVNLLDILKILPNLAELDIYCATSRSISDTFLIGLHSRRTVPCVAPMLKWLSLGGDVIGSTDLLVDVLESRHPEDGNNAMACNPLLSVRLYLFQQFDAQGKARLRALSDSGMDVGVFRMSLPMGWIEEPVTDSDTSEEEVGDE</sequence>
<dbReference type="Gene3D" id="3.80.10.10">
    <property type="entry name" value="Ribonuclease Inhibitor"/>
    <property type="match status" value="1"/>
</dbReference>
<evidence type="ECO:0000313" key="2">
    <source>
        <dbReference type="Proteomes" id="UP000620124"/>
    </source>
</evidence>
<proteinExistence type="predicted"/>
<reference evidence="1" key="1">
    <citation type="submission" date="2020-05" db="EMBL/GenBank/DDBJ databases">
        <title>Mycena genomes resolve the evolution of fungal bioluminescence.</title>
        <authorList>
            <person name="Tsai I.J."/>
        </authorList>
    </citation>
    <scope>NUCLEOTIDE SEQUENCE</scope>
    <source>
        <strain evidence="1">CCC161011</strain>
    </source>
</reference>
<dbReference type="InterPro" id="IPR032675">
    <property type="entry name" value="LRR_dom_sf"/>
</dbReference>